<dbReference type="VEuPathDB" id="FungiDB:SMAC_06238"/>
<dbReference type="STRING" id="771870.F7VP18"/>
<dbReference type="AlphaFoldDB" id="F7VP18"/>
<dbReference type="GO" id="GO:0006412">
    <property type="term" value="P:translation"/>
    <property type="evidence" value="ECO:0007669"/>
    <property type="project" value="InterPro"/>
</dbReference>
<dbReference type="HOGENOM" id="CLU_041333_0_0_1"/>
<feature type="compositionally biased region" description="Pro residues" evidence="2">
    <location>
        <begin position="68"/>
        <end position="79"/>
    </location>
</feature>
<evidence type="ECO:0000256" key="1">
    <source>
        <dbReference type="ARBA" id="ARBA00010618"/>
    </source>
</evidence>
<feature type="compositionally biased region" description="Low complexity" evidence="2">
    <location>
        <begin position="105"/>
        <end position="115"/>
    </location>
</feature>
<dbReference type="OMA" id="TRHDPEY"/>
<feature type="region of interest" description="Disordered" evidence="2">
    <location>
        <begin position="37"/>
        <end position="117"/>
    </location>
</feature>
<dbReference type="FunCoup" id="F7VP18">
    <property type="interactions" value="143"/>
</dbReference>
<proteinExistence type="inferred from homology"/>
<sequence>MHACHDWKPCTLVRTLVPPTGRTRYLVHFLIVRRDRKAAKWKATRTSTAPRGTSTFQREKNHSTTPGPDLPRTPRPPDSPALRPSSAHPPPASSSSSSRYPGAGTTQHTTDTYTTMDKLLRRVRMAEGMVARRAERKKTVMKRITQRKTNKREGETFTEAIRQRKAAIEARNEDWMLGPLAPRRELGEINPYTQNYYGTLSPTRVLLENKVSEEERKARVAWCGSPKFLCIAPGDRVVVTEGHHKDVIGTIEKLNTRNMTVEIKAEKLKTNTTLPDYVMGEDTKPVQPILARLPLSSVRLVHPLKDPETGEYRDVIIRELRPRDIVHDRPTRTRRMRRYVPGENIIIPWPKQEPIKREDQPADTLRIDLDEKTFVPTLFRPPAPIQVLDELRNKYSIFRTRHTPEYIAKKEAEEQEKETKKNAAKAMLTPVQEFNRKQRELRRARGQPVLTEEMLAKIGEVVARNKLGQQAGPQPKVKEETVAQIEKAVEQLSIGGEDATTTPEQPKA</sequence>
<dbReference type="Gene3D" id="2.30.30.30">
    <property type="match status" value="1"/>
</dbReference>
<organism evidence="3 4">
    <name type="scientific">Sordaria macrospora (strain ATCC MYA-333 / DSM 997 / K(L3346) / K-hell)</name>
    <dbReference type="NCBI Taxonomy" id="771870"/>
    <lineage>
        <taxon>Eukaryota</taxon>
        <taxon>Fungi</taxon>
        <taxon>Dikarya</taxon>
        <taxon>Ascomycota</taxon>
        <taxon>Pezizomycotina</taxon>
        <taxon>Sordariomycetes</taxon>
        <taxon>Sordariomycetidae</taxon>
        <taxon>Sordariales</taxon>
        <taxon>Sordariaceae</taxon>
        <taxon>Sordaria</taxon>
    </lineage>
</organism>
<protein>
    <submittedName>
        <fullName evidence="3">WGS project CABT00000000 data, contig 2.3</fullName>
    </submittedName>
</protein>
<dbReference type="GeneID" id="10802933"/>
<dbReference type="InterPro" id="IPR014722">
    <property type="entry name" value="Rib_uL2_dom2"/>
</dbReference>
<gene>
    <name evidence="3" type="ORF">SMAC_06238</name>
</gene>
<dbReference type="GO" id="GO:0003735">
    <property type="term" value="F:structural constituent of ribosome"/>
    <property type="evidence" value="ECO:0007669"/>
    <property type="project" value="InterPro"/>
</dbReference>
<dbReference type="GO" id="GO:0005840">
    <property type="term" value="C:ribosome"/>
    <property type="evidence" value="ECO:0007669"/>
    <property type="project" value="InterPro"/>
</dbReference>
<dbReference type="SUPFAM" id="SSF50104">
    <property type="entry name" value="Translation proteins SH3-like domain"/>
    <property type="match status" value="1"/>
</dbReference>
<evidence type="ECO:0000313" key="3">
    <source>
        <dbReference type="EMBL" id="CCC07245.1"/>
    </source>
</evidence>
<keyword evidence="4" id="KW-1185">Reference proteome</keyword>
<reference evidence="3 4" key="1">
    <citation type="journal article" date="2010" name="PLoS Genet.">
        <title>De novo assembly of a 40 Mb eukaryotic genome from short sequence reads: Sordaria macrospora, a model organism for fungal morphogenesis.</title>
        <authorList>
            <person name="Nowrousian M."/>
            <person name="Stajich J."/>
            <person name="Chu M."/>
            <person name="Engh I."/>
            <person name="Espagne E."/>
            <person name="Halliday K."/>
            <person name="Kamerewerd J."/>
            <person name="Kempken F."/>
            <person name="Knab B."/>
            <person name="Kuo H.C."/>
            <person name="Osiewacz H.D."/>
            <person name="Poeggeler S."/>
            <person name="Read N."/>
            <person name="Seiler S."/>
            <person name="Smith K."/>
            <person name="Zickler D."/>
            <person name="Kueck U."/>
            <person name="Freitag M."/>
        </authorList>
    </citation>
    <scope>NUCLEOTIDE SEQUENCE [LARGE SCALE GENOMIC DNA]</scope>
    <source>
        <strain evidence="4">ATCC MYA-333 / DSM 997 / K(L3346) / K-hell</strain>
        <tissue evidence="3">Mycelium</tissue>
    </source>
</reference>
<evidence type="ECO:0000256" key="2">
    <source>
        <dbReference type="SAM" id="MobiDB-lite"/>
    </source>
</evidence>
<dbReference type="Pfam" id="PF22682">
    <property type="entry name" value="Ribosomal_uL24m-like"/>
    <property type="match status" value="1"/>
</dbReference>
<evidence type="ECO:0000313" key="4">
    <source>
        <dbReference type="Proteomes" id="UP000001881"/>
    </source>
</evidence>
<comment type="similarity">
    <text evidence="1">Belongs to the universal ribosomal protein uL24 family.</text>
</comment>
<dbReference type="eggNOG" id="ENOG502QUDZ">
    <property type="taxonomic scope" value="Eukaryota"/>
</dbReference>
<dbReference type="InParanoid" id="F7VP18"/>
<dbReference type="InterPro" id="IPR008991">
    <property type="entry name" value="Translation_prot_SH3-like_sf"/>
</dbReference>
<feature type="compositionally biased region" description="Polar residues" evidence="2">
    <location>
        <begin position="44"/>
        <end position="56"/>
    </location>
</feature>
<name>F7VP18_SORMK</name>
<comment type="caution">
    <text evidence="3">The sequence shown here is derived from an EMBL/GenBank/DDBJ whole genome shotgun (WGS) entry which is preliminary data.</text>
</comment>
<dbReference type="OrthoDB" id="359154at2759"/>
<accession>F7VP18</accession>
<dbReference type="EMBL" id="CABT02000003">
    <property type="protein sequence ID" value="CCC07245.1"/>
    <property type="molecule type" value="Genomic_DNA"/>
</dbReference>
<dbReference type="InterPro" id="IPR003256">
    <property type="entry name" value="Ribosomal_uL24"/>
</dbReference>
<dbReference type="KEGG" id="smp:10802933"/>
<dbReference type="Proteomes" id="UP000001881">
    <property type="component" value="Unassembled WGS sequence"/>
</dbReference>
<dbReference type="PANTHER" id="PTHR12903">
    <property type="entry name" value="MITOCHONDRIAL RIBOSOMAL PROTEIN L24"/>
    <property type="match status" value="1"/>
</dbReference>